<reference evidence="2" key="1">
    <citation type="journal article" date="2015" name="Nature">
        <title>Complex archaea that bridge the gap between prokaryotes and eukaryotes.</title>
        <authorList>
            <person name="Spang A."/>
            <person name="Saw J.H."/>
            <person name="Jorgensen S.L."/>
            <person name="Zaremba-Niedzwiedzka K."/>
            <person name="Martijn J."/>
            <person name="Lind A.E."/>
            <person name="van Eijk R."/>
            <person name="Schleper C."/>
            <person name="Guy L."/>
            <person name="Ettema T.J."/>
        </authorList>
    </citation>
    <scope>NUCLEOTIDE SEQUENCE</scope>
</reference>
<dbReference type="AlphaFoldDB" id="A0A0F9NDN1"/>
<comment type="caution">
    <text evidence="2">The sequence shown here is derived from an EMBL/GenBank/DDBJ whole genome shotgun (WGS) entry which is preliminary data.</text>
</comment>
<gene>
    <name evidence="2" type="ORF">LCGC14_0979390</name>
</gene>
<protein>
    <submittedName>
        <fullName evidence="2">Uncharacterized protein</fullName>
    </submittedName>
</protein>
<dbReference type="EMBL" id="LAZR01003650">
    <property type="protein sequence ID" value="KKN16084.1"/>
    <property type="molecule type" value="Genomic_DNA"/>
</dbReference>
<name>A0A0F9NDN1_9ZZZZ</name>
<accession>A0A0F9NDN1</accession>
<evidence type="ECO:0000256" key="1">
    <source>
        <dbReference type="SAM" id="MobiDB-lite"/>
    </source>
</evidence>
<proteinExistence type="predicted"/>
<sequence length="110" mass="11784">MSLGTILRVSQQDAGQGEIITADVTFGPNYQTNGEPITAQKLGFRVGSELNSVSTSQEGDRGFEYEQDPDPKKRHQGKLLAYEETAGKIGEVLNGTDLSGVTVRVTAVGR</sequence>
<organism evidence="2">
    <name type="scientific">marine sediment metagenome</name>
    <dbReference type="NCBI Taxonomy" id="412755"/>
    <lineage>
        <taxon>unclassified sequences</taxon>
        <taxon>metagenomes</taxon>
        <taxon>ecological metagenomes</taxon>
    </lineage>
</organism>
<feature type="region of interest" description="Disordered" evidence="1">
    <location>
        <begin position="50"/>
        <end position="75"/>
    </location>
</feature>
<evidence type="ECO:0000313" key="2">
    <source>
        <dbReference type="EMBL" id="KKN16084.1"/>
    </source>
</evidence>